<dbReference type="InterPro" id="IPR014922">
    <property type="entry name" value="YdhG-like"/>
</dbReference>
<dbReference type="RefSeq" id="WP_168006222.1">
    <property type="nucleotide sequence ID" value="NZ_JAATHJ010000009.1"/>
</dbReference>
<organism evidence="2 3">
    <name type="scientific">Alkalicoccus luteus</name>
    <dbReference type="NCBI Taxonomy" id="1237094"/>
    <lineage>
        <taxon>Bacteria</taxon>
        <taxon>Bacillati</taxon>
        <taxon>Bacillota</taxon>
        <taxon>Bacilli</taxon>
        <taxon>Bacillales</taxon>
        <taxon>Bacillaceae</taxon>
        <taxon>Alkalicoccus</taxon>
    </lineage>
</organism>
<gene>
    <name evidence="2" type="ORF">HCN83_08195</name>
</gene>
<dbReference type="AlphaFoldDB" id="A0A969TV28"/>
<dbReference type="Pfam" id="PF08818">
    <property type="entry name" value="DUF1801"/>
    <property type="match status" value="1"/>
</dbReference>
<protein>
    <submittedName>
        <fullName evidence="2">DUF1801 domain-containing protein</fullName>
    </submittedName>
</protein>
<keyword evidence="3" id="KW-1185">Reference proteome</keyword>
<dbReference type="Gene3D" id="3.90.1150.200">
    <property type="match status" value="1"/>
</dbReference>
<accession>A0A969TV28</accession>
<dbReference type="EMBL" id="JAATHJ010000009">
    <property type="protein sequence ID" value="NJP37566.1"/>
    <property type="molecule type" value="Genomic_DNA"/>
</dbReference>
<evidence type="ECO:0000313" key="3">
    <source>
        <dbReference type="Proteomes" id="UP000752012"/>
    </source>
</evidence>
<evidence type="ECO:0000313" key="2">
    <source>
        <dbReference type="EMBL" id="NJP37566.1"/>
    </source>
</evidence>
<comment type="caution">
    <text evidence="2">The sequence shown here is derived from an EMBL/GenBank/DDBJ whole genome shotgun (WGS) entry which is preliminary data.</text>
</comment>
<evidence type="ECO:0000259" key="1">
    <source>
        <dbReference type="Pfam" id="PF08818"/>
    </source>
</evidence>
<sequence>MRLEAESPEEYVDKLPADWRRDQLLAVREKLLAHKAVKEEMEHGMLMYRIGMTRLFHVSVQKAYVSVYAGCIAKVDPEKKLLQDFSVGKSCIRIGRSIQLDETGLPQFIAAAVAKARRGEDVGC</sequence>
<reference evidence="2 3" key="1">
    <citation type="submission" date="2020-03" db="EMBL/GenBank/DDBJ databases">
        <title>Assessment of the enzymatic potential of alkaline-tolerant lipase obtained from Bacillus luteus H11 (technogenic soil) for the bioremediation of saline soils contaminated with petroleum substances.</title>
        <authorList>
            <person name="Kalwasinska A."/>
        </authorList>
    </citation>
    <scope>NUCLEOTIDE SEQUENCE [LARGE SCALE GENOMIC DNA]</scope>
    <source>
        <strain evidence="2 3">H11</strain>
    </source>
</reference>
<proteinExistence type="predicted"/>
<name>A0A969TV28_9BACI</name>
<dbReference type="Proteomes" id="UP000752012">
    <property type="component" value="Unassembled WGS sequence"/>
</dbReference>
<dbReference type="SUPFAM" id="SSF159888">
    <property type="entry name" value="YdhG-like"/>
    <property type="match status" value="1"/>
</dbReference>
<feature type="domain" description="YdhG-like" evidence="1">
    <location>
        <begin position="20"/>
        <end position="113"/>
    </location>
</feature>